<dbReference type="InterPro" id="IPR003660">
    <property type="entry name" value="HAMP_dom"/>
</dbReference>
<reference evidence="11 12" key="1">
    <citation type="submission" date="2016-10" db="EMBL/GenBank/DDBJ databases">
        <authorList>
            <person name="de Groot N.N."/>
        </authorList>
    </citation>
    <scope>NUCLEOTIDE SEQUENCE [LARGE SCALE GENOMIC DNA]</scope>
    <source>
        <strain evidence="11 12">DSM 6059</strain>
    </source>
</reference>
<evidence type="ECO:0000313" key="11">
    <source>
        <dbReference type="EMBL" id="SFD36363.1"/>
    </source>
</evidence>
<dbReference type="Pfam" id="PF02518">
    <property type="entry name" value="HATPase_c"/>
    <property type="match status" value="1"/>
</dbReference>
<dbReference type="PROSITE" id="PS50885">
    <property type="entry name" value="HAMP"/>
    <property type="match status" value="1"/>
</dbReference>
<feature type="domain" description="HAMP" evidence="10">
    <location>
        <begin position="192"/>
        <end position="244"/>
    </location>
</feature>
<dbReference type="AlphaFoldDB" id="A0A1I1RXW1"/>
<evidence type="ECO:0000256" key="4">
    <source>
        <dbReference type="ARBA" id="ARBA00022553"/>
    </source>
</evidence>
<comment type="catalytic activity">
    <reaction evidence="1">
        <text>ATP + protein L-histidine = ADP + protein N-phospho-L-histidine.</text>
        <dbReference type="EC" id="2.7.13.3"/>
    </reaction>
</comment>
<keyword evidence="4" id="KW-0597">Phosphoprotein</keyword>
<dbReference type="PRINTS" id="PR00344">
    <property type="entry name" value="BCTRLSENSOR"/>
</dbReference>
<dbReference type="Proteomes" id="UP000198862">
    <property type="component" value="Unassembled WGS sequence"/>
</dbReference>
<dbReference type="FunFam" id="3.30.565.10:FF:000010">
    <property type="entry name" value="Sensor histidine kinase RcsC"/>
    <property type="match status" value="1"/>
</dbReference>
<sequence>MLNKQFSFSKRLLIMVVSLVSLLSFVGAITNYFGASSQIEKNLKEYASQIAGDLAQSSVLSLVTQNSQDAKDAIAPIMNFKDILGAAIFTNENIEVYHQGSFWQKKNTQTVSELQISDTPDSWKIVAPVFLKSSEQNELQFDEPKDQYLGYISLNVSKLSLQKIASELLYRNIITGLIIAIIVGILTAFIVTRLTRPIRELSLIMDQARQAQSYTLAPTNGPQEVQKMASSFNQLMLTLQEQEQNLIDYNERLGSEVELRTQELTQARDSALTALRAKSEFLANITHELRTPIQSIIGYIDLVCEELEFAVMLQEVDDLDKAKKAAARLLNLINSILALAKTESGKMDILLQKTSLLSIIKECETTVHPLVKNNKNTLNINIINDITILTDREKLLQILLNLLSNACKFTEKGKITLSVNCLQKKIIIKVTDTGIGLTTQQQKYIFDEFHQVDGTEQRKYGGTGLGLAISQSFAKLLGGNIKVSSQLGEGASFILELPVAIKHKTYSNQADVL</sequence>
<dbReference type="CDD" id="cd00082">
    <property type="entry name" value="HisKA"/>
    <property type="match status" value="1"/>
</dbReference>
<keyword evidence="6 11" id="KW-0418">Kinase</keyword>
<dbReference type="EMBL" id="FOLO01000051">
    <property type="protein sequence ID" value="SFD36363.1"/>
    <property type="molecule type" value="Genomic_DNA"/>
</dbReference>
<evidence type="ECO:0000313" key="12">
    <source>
        <dbReference type="Proteomes" id="UP000198862"/>
    </source>
</evidence>
<dbReference type="SMART" id="SM00388">
    <property type="entry name" value="HisKA"/>
    <property type="match status" value="1"/>
</dbReference>
<comment type="subcellular location">
    <subcellularLocation>
        <location evidence="2">Membrane</location>
    </subcellularLocation>
</comment>
<feature type="domain" description="Histidine kinase" evidence="9">
    <location>
        <begin position="284"/>
        <end position="501"/>
    </location>
</feature>
<dbReference type="InterPro" id="IPR005467">
    <property type="entry name" value="His_kinase_dom"/>
</dbReference>
<dbReference type="EC" id="2.7.13.3" evidence="3"/>
<protein>
    <recommendedName>
        <fullName evidence="3">histidine kinase</fullName>
        <ecNumber evidence="3">2.7.13.3</ecNumber>
    </recommendedName>
</protein>
<dbReference type="InterPro" id="IPR003594">
    <property type="entry name" value="HATPase_dom"/>
</dbReference>
<evidence type="ECO:0000256" key="8">
    <source>
        <dbReference type="SAM" id="Phobius"/>
    </source>
</evidence>
<dbReference type="InterPro" id="IPR036890">
    <property type="entry name" value="HATPase_C_sf"/>
</dbReference>
<dbReference type="InterPro" id="IPR050736">
    <property type="entry name" value="Sensor_HK_Regulatory"/>
</dbReference>
<dbReference type="PANTHER" id="PTHR43711">
    <property type="entry name" value="TWO-COMPONENT HISTIDINE KINASE"/>
    <property type="match status" value="1"/>
</dbReference>
<dbReference type="InterPro" id="IPR019247">
    <property type="entry name" value="Histidine_kinase_BarA_N"/>
</dbReference>
<gene>
    <name evidence="11" type="ORF">SAMN02745724_04307</name>
</gene>
<dbReference type="STRING" id="1123010.SAMN02745724_04307"/>
<name>A0A1I1RXW1_9GAMM</name>
<evidence type="ECO:0000259" key="9">
    <source>
        <dbReference type="PROSITE" id="PS50109"/>
    </source>
</evidence>
<evidence type="ECO:0000256" key="3">
    <source>
        <dbReference type="ARBA" id="ARBA00012438"/>
    </source>
</evidence>
<dbReference type="PROSITE" id="PS50109">
    <property type="entry name" value="HIS_KIN"/>
    <property type="match status" value="1"/>
</dbReference>
<dbReference type="SMART" id="SM00304">
    <property type="entry name" value="HAMP"/>
    <property type="match status" value="1"/>
</dbReference>
<dbReference type="InterPro" id="IPR036097">
    <property type="entry name" value="HisK_dim/P_sf"/>
</dbReference>
<keyword evidence="8" id="KW-0812">Transmembrane</keyword>
<dbReference type="Pfam" id="PF09984">
    <property type="entry name" value="sCache_4"/>
    <property type="match status" value="1"/>
</dbReference>
<keyword evidence="8" id="KW-0472">Membrane</keyword>
<dbReference type="InterPro" id="IPR003661">
    <property type="entry name" value="HisK_dim/P_dom"/>
</dbReference>
<dbReference type="Gene3D" id="3.30.565.10">
    <property type="entry name" value="Histidine kinase-like ATPase, C-terminal domain"/>
    <property type="match status" value="1"/>
</dbReference>
<dbReference type="SUPFAM" id="SSF55874">
    <property type="entry name" value="ATPase domain of HSP90 chaperone/DNA topoisomerase II/histidine kinase"/>
    <property type="match status" value="1"/>
</dbReference>
<keyword evidence="12" id="KW-1185">Reference proteome</keyword>
<dbReference type="GO" id="GO:0016020">
    <property type="term" value="C:membrane"/>
    <property type="evidence" value="ECO:0007669"/>
    <property type="project" value="UniProtKB-SubCell"/>
</dbReference>
<dbReference type="Pfam" id="PF00512">
    <property type="entry name" value="HisKA"/>
    <property type="match status" value="1"/>
</dbReference>
<dbReference type="GO" id="GO:0000155">
    <property type="term" value="F:phosphorelay sensor kinase activity"/>
    <property type="evidence" value="ECO:0007669"/>
    <property type="project" value="InterPro"/>
</dbReference>
<accession>A0A1I1RXW1</accession>
<dbReference type="Gene3D" id="6.10.340.10">
    <property type="match status" value="1"/>
</dbReference>
<feature type="transmembrane region" description="Helical" evidence="8">
    <location>
        <begin position="168"/>
        <end position="191"/>
    </location>
</feature>
<keyword evidence="8" id="KW-1133">Transmembrane helix</keyword>
<evidence type="ECO:0000256" key="7">
    <source>
        <dbReference type="ARBA" id="ARBA00023012"/>
    </source>
</evidence>
<proteinExistence type="predicted"/>
<dbReference type="Gene3D" id="1.10.287.130">
    <property type="match status" value="1"/>
</dbReference>
<dbReference type="PANTHER" id="PTHR43711:SF26">
    <property type="entry name" value="SENSOR HISTIDINE KINASE RCSC"/>
    <property type="match status" value="1"/>
</dbReference>
<evidence type="ECO:0000256" key="6">
    <source>
        <dbReference type="ARBA" id="ARBA00022777"/>
    </source>
</evidence>
<keyword evidence="7" id="KW-0902">Two-component regulatory system</keyword>
<dbReference type="SMART" id="SM00387">
    <property type="entry name" value="HATPase_c"/>
    <property type="match status" value="1"/>
</dbReference>
<dbReference type="SUPFAM" id="SSF47384">
    <property type="entry name" value="Homodimeric domain of signal transducing histidine kinase"/>
    <property type="match status" value="1"/>
</dbReference>
<dbReference type="RefSeq" id="WP_091989589.1">
    <property type="nucleotide sequence ID" value="NZ_FOLO01000051.1"/>
</dbReference>
<evidence type="ECO:0000259" key="10">
    <source>
        <dbReference type="PROSITE" id="PS50885"/>
    </source>
</evidence>
<evidence type="ECO:0000256" key="2">
    <source>
        <dbReference type="ARBA" id="ARBA00004370"/>
    </source>
</evidence>
<evidence type="ECO:0000256" key="1">
    <source>
        <dbReference type="ARBA" id="ARBA00000085"/>
    </source>
</evidence>
<organism evidence="11 12">
    <name type="scientific">Pseudoalteromonas denitrificans DSM 6059</name>
    <dbReference type="NCBI Taxonomy" id="1123010"/>
    <lineage>
        <taxon>Bacteria</taxon>
        <taxon>Pseudomonadati</taxon>
        <taxon>Pseudomonadota</taxon>
        <taxon>Gammaproteobacteria</taxon>
        <taxon>Alteromonadales</taxon>
        <taxon>Pseudoalteromonadaceae</taxon>
        <taxon>Pseudoalteromonas</taxon>
    </lineage>
</organism>
<evidence type="ECO:0000256" key="5">
    <source>
        <dbReference type="ARBA" id="ARBA00022679"/>
    </source>
</evidence>
<dbReference type="OrthoDB" id="9809766at2"/>
<dbReference type="InterPro" id="IPR004358">
    <property type="entry name" value="Sig_transdc_His_kin-like_C"/>
</dbReference>
<keyword evidence="5" id="KW-0808">Transferase</keyword>